<evidence type="ECO:0000256" key="5">
    <source>
        <dbReference type="NCBIfam" id="TIGR00237"/>
    </source>
</evidence>
<feature type="non-terminal residue" evidence="8">
    <location>
        <position position="231"/>
    </location>
</feature>
<protein>
    <recommendedName>
        <fullName evidence="5">Exodeoxyribonuclease VII large subunit</fullName>
        <ecNumber evidence="5">3.1.11.6</ecNumber>
    </recommendedName>
</protein>
<dbReference type="PANTHER" id="PTHR30008:SF0">
    <property type="entry name" value="EXODEOXYRIBONUCLEASE 7 LARGE SUBUNIT"/>
    <property type="match status" value="1"/>
</dbReference>
<evidence type="ECO:0000259" key="7">
    <source>
        <dbReference type="Pfam" id="PF13742"/>
    </source>
</evidence>
<feature type="domain" description="Exonuclease VII large subunit C-terminal" evidence="6">
    <location>
        <begin position="142"/>
        <end position="231"/>
    </location>
</feature>
<proteinExistence type="predicted"/>
<accession>A0A1F5VRD7</accession>
<evidence type="ECO:0000259" key="6">
    <source>
        <dbReference type="Pfam" id="PF02601"/>
    </source>
</evidence>
<dbReference type="PANTHER" id="PTHR30008">
    <property type="entry name" value="EXODEOXYRIBONUCLEASE 7 LARGE SUBUNIT"/>
    <property type="match status" value="1"/>
</dbReference>
<dbReference type="GO" id="GO:0003676">
    <property type="term" value="F:nucleic acid binding"/>
    <property type="evidence" value="ECO:0007669"/>
    <property type="project" value="InterPro"/>
</dbReference>
<evidence type="ECO:0000313" key="9">
    <source>
        <dbReference type="Proteomes" id="UP000178943"/>
    </source>
</evidence>
<evidence type="ECO:0000256" key="4">
    <source>
        <dbReference type="ARBA" id="ARBA00022839"/>
    </source>
</evidence>
<reference evidence="8 9" key="1">
    <citation type="journal article" date="2016" name="Nat. Commun.">
        <title>Thousands of microbial genomes shed light on interconnected biogeochemical processes in an aquifer system.</title>
        <authorList>
            <person name="Anantharaman K."/>
            <person name="Brown C.T."/>
            <person name="Hug L.A."/>
            <person name="Sharon I."/>
            <person name="Castelle C.J."/>
            <person name="Probst A.J."/>
            <person name="Thomas B.C."/>
            <person name="Singh A."/>
            <person name="Wilkins M.J."/>
            <person name="Karaoz U."/>
            <person name="Brodie E.L."/>
            <person name="Williams K.H."/>
            <person name="Hubbard S.S."/>
            <person name="Banfield J.F."/>
        </authorList>
    </citation>
    <scope>NUCLEOTIDE SEQUENCE [LARGE SCALE GENOMIC DNA]</scope>
</reference>
<comment type="caution">
    <text evidence="8">The sequence shown here is derived from an EMBL/GenBank/DDBJ whole genome shotgun (WGS) entry which is preliminary data.</text>
</comment>
<evidence type="ECO:0000256" key="2">
    <source>
        <dbReference type="ARBA" id="ARBA00022722"/>
    </source>
</evidence>
<dbReference type="InterPro" id="IPR020579">
    <property type="entry name" value="Exonuc_VII_lsu_C"/>
</dbReference>
<keyword evidence="3" id="KW-0378">Hydrolase</keyword>
<keyword evidence="1" id="KW-0963">Cytoplasm</keyword>
<keyword evidence="4" id="KW-0269">Exonuclease</keyword>
<evidence type="ECO:0000256" key="3">
    <source>
        <dbReference type="ARBA" id="ARBA00022801"/>
    </source>
</evidence>
<dbReference type="AlphaFoldDB" id="A0A1F5VRD7"/>
<dbReference type="GO" id="GO:0008855">
    <property type="term" value="F:exodeoxyribonuclease VII activity"/>
    <property type="evidence" value="ECO:0007669"/>
    <property type="project" value="UniProtKB-UniRule"/>
</dbReference>
<evidence type="ECO:0000313" key="8">
    <source>
        <dbReference type="EMBL" id="OGF66022.1"/>
    </source>
</evidence>
<keyword evidence="2" id="KW-0540">Nuclease</keyword>
<dbReference type="CDD" id="cd04489">
    <property type="entry name" value="ExoVII_LU_OBF"/>
    <property type="match status" value="1"/>
</dbReference>
<organism evidence="8 9">
    <name type="scientific">Candidatus Fischerbacteria bacterium RBG_13_37_8</name>
    <dbReference type="NCBI Taxonomy" id="1817863"/>
    <lineage>
        <taxon>Bacteria</taxon>
        <taxon>Candidatus Fischeribacteriota</taxon>
    </lineage>
</organism>
<name>A0A1F5VRD7_9BACT</name>
<sequence length="231" mass="26143">MNNDWETPFFQEPFSLEEGKTNHKIYTISELTAELRVMLEDSYPLLWVEGELSNCKLHQNKHLFFTMKDENSQIDAIMFSSNLQQLTFHPENGLQVIVQGRISFYSPQGKTQIIVHDMQLKGKGALFIALHQLKIKLQKEGLFDSSHKKALPLLPQKIGIITSSTGAAIRDILKVIGQRHPNLEIQIYPSRVQGDEAPGELIEGVEYFNKAKTVDVIILTRGGGSIEDLWA</sequence>
<dbReference type="NCBIfam" id="TIGR00237">
    <property type="entry name" value="xseA"/>
    <property type="match status" value="1"/>
</dbReference>
<dbReference type="EMBL" id="MFGW01000099">
    <property type="protein sequence ID" value="OGF66022.1"/>
    <property type="molecule type" value="Genomic_DNA"/>
</dbReference>
<dbReference type="Pfam" id="PF02601">
    <property type="entry name" value="Exonuc_VII_L"/>
    <property type="match status" value="1"/>
</dbReference>
<dbReference type="EC" id="3.1.11.6" evidence="5"/>
<dbReference type="InterPro" id="IPR025824">
    <property type="entry name" value="OB-fold_nuc-bd_dom"/>
</dbReference>
<dbReference type="STRING" id="1817863.A2Y62_06140"/>
<dbReference type="GO" id="GO:0009318">
    <property type="term" value="C:exodeoxyribonuclease VII complex"/>
    <property type="evidence" value="ECO:0007669"/>
    <property type="project" value="UniProtKB-UniRule"/>
</dbReference>
<evidence type="ECO:0000256" key="1">
    <source>
        <dbReference type="ARBA" id="ARBA00022490"/>
    </source>
</evidence>
<dbReference type="Pfam" id="PF13742">
    <property type="entry name" value="tRNA_anti_2"/>
    <property type="match status" value="1"/>
</dbReference>
<gene>
    <name evidence="8" type="ORF">A2Y62_06140</name>
</gene>
<dbReference type="InterPro" id="IPR003753">
    <property type="entry name" value="Exonuc_VII_L"/>
</dbReference>
<dbReference type="Proteomes" id="UP000178943">
    <property type="component" value="Unassembled WGS sequence"/>
</dbReference>
<dbReference type="GO" id="GO:0006308">
    <property type="term" value="P:DNA catabolic process"/>
    <property type="evidence" value="ECO:0007669"/>
    <property type="project" value="UniProtKB-UniRule"/>
</dbReference>
<feature type="domain" description="OB-fold nucleic acid binding" evidence="7">
    <location>
        <begin position="26"/>
        <end position="119"/>
    </location>
</feature>